<accession>A0A1H5M6V0</accession>
<dbReference type="GO" id="GO:0005886">
    <property type="term" value="C:plasma membrane"/>
    <property type="evidence" value="ECO:0007669"/>
    <property type="project" value="UniProtKB-SubCell"/>
</dbReference>
<dbReference type="Gene3D" id="3.30.565.10">
    <property type="entry name" value="Histidine kinase-like ATPase, C-terminal domain"/>
    <property type="match status" value="1"/>
</dbReference>
<dbReference type="Proteomes" id="UP000181980">
    <property type="component" value="Unassembled WGS sequence"/>
</dbReference>
<name>A0A1H5M6V0_9ACTN</name>
<feature type="transmembrane region" description="Helical" evidence="11">
    <location>
        <begin position="70"/>
        <end position="93"/>
    </location>
</feature>
<dbReference type="Gene3D" id="1.10.287.130">
    <property type="match status" value="1"/>
</dbReference>
<feature type="transmembrane region" description="Helical" evidence="11">
    <location>
        <begin position="26"/>
        <end position="50"/>
    </location>
</feature>
<proteinExistence type="predicted"/>
<keyword evidence="5" id="KW-0808">Transferase</keyword>
<evidence type="ECO:0000256" key="8">
    <source>
        <dbReference type="ARBA" id="ARBA00022989"/>
    </source>
</evidence>
<evidence type="ECO:0000313" key="14">
    <source>
        <dbReference type="Proteomes" id="UP000181980"/>
    </source>
</evidence>
<evidence type="ECO:0000256" key="5">
    <source>
        <dbReference type="ARBA" id="ARBA00022679"/>
    </source>
</evidence>
<dbReference type="RefSeq" id="WP_069111927.1">
    <property type="nucleotide sequence ID" value="NZ_FNUC01000003.1"/>
</dbReference>
<evidence type="ECO:0000256" key="1">
    <source>
        <dbReference type="ARBA" id="ARBA00000085"/>
    </source>
</evidence>
<dbReference type="OrthoDB" id="9757990at2"/>
<keyword evidence="7 13" id="KW-0418">Kinase</keyword>
<evidence type="ECO:0000256" key="3">
    <source>
        <dbReference type="ARBA" id="ARBA00012438"/>
    </source>
</evidence>
<evidence type="ECO:0000313" key="13">
    <source>
        <dbReference type="EMBL" id="SEE84985.1"/>
    </source>
</evidence>
<dbReference type="SMART" id="SM00387">
    <property type="entry name" value="HATPase_c"/>
    <property type="match status" value="1"/>
</dbReference>
<evidence type="ECO:0000256" key="7">
    <source>
        <dbReference type="ARBA" id="ARBA00022777"/>
    </source>
</evidence>
<evidence type="ECO:0000256" key="10">
    <source>
        <dbReference type="ARBA" id="ARBA00023136"/>
    </source>
</evidence>
<evidence type="ECO:0000256" key="2">
    <source>
        <dbReference type="ARBA" id="ARBA00004236"/>
    </source>
</evidence>
<protein>
    <recommendedName>
        <fullName evidence="3">histidine kinase</fullName>
        <ecNumber evidence="3">2.7.13.3</ecNumber>
    </recommendedName>
</protein>
<dbReference type="STRING" id="561176.SAMN04488561_2971"/>
<dbReference type="Pfam" id="PF00512">
    <property type="entry name" value="HisKA"/>
    <property type="match status" value="1"/>
</dbReference>
<dbReference type="CDD" id="cd00082">
    <property type="entry name" value="HisKA"/>
    <property type="match status" value="1"/>
</dbReference>
<dbReference type="EMBL" id="FNUC01000003">
    <property type="protein sequence ID" value="SEE84985.1"/>
    <property type="molecule type" value="Genomic_DNA"/>
</dbReference>
<keyword evidence="6 11" id="KW-0812">Transmembrane</keyword>
<dbReference type="InterPro" id="IPR004358">
    <property type="entry name" value="Sig_transdc_His_kin-like_C"/>
</dbReference>
<evidence type="ECO:0000256" key="11">
    <source>
        <dbReference type="SAM" id="Phobius"/>
    </source>
</evidence>
<evidence type="ECO:0000256" key="6">
    <source>
        <dbReference type="ARBA" id="ARBA00022692"/>
    </source>
</evidence>
<dbReference type="GO" id="GO:0000155">
    <property type="term" value="F:phosphorelay sensor kinase activity"/>
    <property type="evidence" value="ECO:0007669"/>
    <property type="project" value="InterPro"/>
</dbReference>
<evidence type="ECO:0000256" key="4">
    <source>
        <dbReference type="ARBA" id="ARBA00022553"/>
    </source>
</evidence>
<keyword evidence="14" id="KW-1185">Reference proteome</keyword>
<organism evidence="13 14">
    <name type="scientific">Jiangella alba</name>
    <dbReference type="NCBI Taxonomy" id="561176"/>
    <lineage>
        <taxon>Bacteria</taxon>
        <taxon>Bacillati</taxon>
        <taxon>Actinomycetota</taxon>
        <taxon>Actinomycetes</taxon>
        <taxon>Jiangellales</taxon>
        <taxon>Jiangellaceae</taxon>
        <taxon>Jiangella</taxon>
    </lineage>
</organism>
<evidence type="ECO:0000256" key="9">
    <source>
        <dbReference type="ARBA" id="ARBA00023012"/>
    </source>
</evidence>
<keyword evidence="4" id="KW-0597">Phosphoprotein</keyword>
<dbReference type="SUPFAM" id="SSF47384">
    <property type="entry name" value="Homodimeric domain of signal transducing histidine kinase"/>
    <property type="match status" value="1"/>
</dbReference>
<dbReference type="SUPFAM" id="SSF55874">
    <property type="entry name" value="ATPase domain of HSP90 chaperone/DNA topoisomerase II/histidine kinase"/>
    <property type="match status" value="1"/>
</dbReference>
<dbReference type="CDD" id="cd00075">
    <property type="entry name" value="HATPase"/>
    <property type="match status" value="1"/>
</dbReference>
<gene>
    <name evidence="13" type="ORF">SAMN04488561_2971</name>
</gene>
<dbReference type="EC" id="2.7.13.3" evidence="3"/>
<dbReference type="InterPro" id="IPR003594">
    <property type="entry name" value="HATPase_dom"/>
</dbReference>
<dbReference type="Pfam" id="PF02518">
    <property type="entry name" value="HATPase_c"/>
    <property type="match status" value="1"/>
</dbReference>
<dbReference type="InterPro" id="IPR003661">
    <property type="entry name" value="HisK_dim/P_dom"/>
</dbReference>
<comment type="subcellular location">
    <subcellularLocation>
        <location evidence="2">Cell membrane</location>
    </subcellularLocation>
</comment>
<dbReference type="InterPro" id="IPR050428">
    <property type="entry name" value="TCS_sensor_his_kinase"/>
</dbReference>
<dbReference type="InterPro" id="IPR005467">
    <property type="entry name" value="His_kinase_dom"/>
</dbReference>
<dbReference type="AlphaFoldDB" id="A0A1H5M6V0"/>
<feature type="domain" description="Histidine kinase" evidence="12">
    <location>
        <begin position="120"/>
        <end position="329"/>
    </location>
</feature>
<dbReference type="PROSITE" id="PS50109">
    <property type="entry name" value="HIS_KIN"/>
    <property type="match status" value="1"/>
</dbReference>
<dbReference type="InterPro" id="IPR036097">
    <property type="entry name" value="HisK_dim/P_sf"/>
</dbReference>
<keyword evidence="8 11" id="KW-1133">Transmembrane helix</keyword>
<keyword evidence="9" id="KW-0902">Two-component regulatory system</keyword>
<dbReference type="PRINTS" id="PR00344">
    <property type="entry name" value="BCTRLSENSOR"/>
</dbReference>
<sequence>MSRPWRWQRAAVSPASRPWWSLRARLAVAGFLAIYMPVLLLFGVTIATEYDTTTEVVNGVEITTDSSITWPPWITATALALAPAAASLSWWWAGRAVRRYEHMYARLQHAADAQRRLIEETSHELRIPLSVLATNAEVLLAHPRPTLEVYREGLERSGRAATRLRAVIDELLVDARGRARTIDRHPADVAALARAVADDARVLAAQREVSVVVTAPPTLVGAVDDATVRRAVANLVDNAVRHAPSGSVVSVAAERRGPELAVVVTDHGPGIPEADLPHVFEPFWHGRDGPGTGLGLPIARQIALAHGGDVTLTSAADGVGCVATLTLRC</sequence>
<reference evidence="14" key="1">
    <citation type="submission" date="2016-10" db="EMBL/GenBank/DDBJ databases">
        <authorList>
            <person name="Varghese N."/>
            <person name="Submissions S."/>
        </authorList>
    </citation>
    <scope>NUCLEOTIDE SEQUENCE [LARGE SCALE GENOMIC DNA]</scope>
    <source>
        <strain evidence="14">DSM 45237</strain>
    </source>
</reference>
<comment type="catalytic activity">
    <reaction evidence="1">
        <text>ATP + protein L-histidine = ADP + protein N-phospho-L-histidine.</text>
        <dbReference type="EC" id="2.7.13.3"/>
    </reaction>
</comment>
<evidence type="ECO:0000259" key="12">
    <source>
        <dbReference type="PROSITE" id="PS50109"/>
    </source>
</evidence>
<keyword evidence="10 11" id="KW-0472">Membrane</keyword>
<dbReference type="PANTHER" id="PTHR45436">
    <property type="entry name" value="SENSOR HISTIDINE KINASE YKOH"/>
    <property type="match status" value="1"/>
</dbReference>
<dbReference type="SMART" id="SM00388">
    <property type="entry name" value="HisKA"/>
    <property type="match status" value="1"/>
</dbReference>
<dbReference type="InterPro" id="IPR036890">
    <property type="entry name" value="HATPase_C_sf"/>
</dbReference>
<dbReference type="PANTHER" id="PTHR45436:SF5">
    <property type="entry name" value="SENSOR HISTIDINE KINASE TRCS"/>
    <property type="match status" value="1"/>
</dbReference>